<proteinExistence type="predicted"/>
<organism evidence="2 3">
    <name type="scientific">Lophiostoma macrostomum CBS 122681</name>
    <dbReference type="NCBI Taxonomy" id="1314788"/>
    <lineage>
        <taxon>Eukaryota</taxon>
        <taxon>Fungi</taxon>
        <taxon>Dikarya</taxon>
        <taxon>Ascomycota</taxon>
        <taxon>Pezizomycotina</taxon>
        <taxon>Dothideomycetes</taxon>
        <taxon>Pleosporomycetidae</taxon>
        <taxon>Pleosporales</taxon>
        <taxon>Lophiostomataceae</taxon>
        <taxon>Lophiostoma</taxon>
    </lineage>
</organism>
<feature type="region of interest" description="Disordered" evidence="1">
    <location>
        <begin position="316"/>
        <end position="338"/>
    </location>
</feature>
<feature type="region of interest" description="Disordered" evidence="1">
    <location>
        <begin position="45"/>
        <end position="65"/>
    </location>
</feature>
<evidence type="ECO:0000256" key="1">
    <source>
        <dbReference type="SAM" id="MobiDB-lite"/>
    </source>
</evidence>
<protein>
    <submittedName>
        <fullName evidence="2">Uncharacterized protein</fullName>
    </submittedName>
</protein>
<dbReference type="EMBL" id="MU004306">
    <property type="protein sequence ID" value="KAF2659493.1"/>
    <property type="molecule type" value="Genomic_DNA"/>
</dbReference>
<evidence type="ECO:0000313" key="2">
    <source>
        <dbReference type="EMBL" id="KAF2659493.1"/>
    </source>
</evidence>
<dbReference type="Proteomes" id="UP000799324">
    <property type="component" value="Unassembled WGS sequence"/>
</dbReference>
<accession>A0A6A6TKM1</accession>
<feature type="compositionally biased region" description="Basic residues" evidence="1">
    <location>
        <begin position="1"/>
        <end position="12"/>
    </location>
</feature>
<evidence type="ECO:0000313" key="3">
    <source>
        <dbReference type="Proteomes" id="UP000799324"/>
    </source>
</evidence>
<feature type="region of interest" description="Disordered" evidence="1">
    <location>
        <begin position="115"/>
        <end position="148"/>
    </location>
</feature>
<sequence length="338" mass="37515">MIPPYRHRHRQPPHTQYHPGRTSRRARAAPAFHSHDYPTQLYFQQAQLPDPPPSPNPWPVPNAPQPYTFDETIAKLYTAISTLNLHFKPLQDQFAREIAYVRHYTSPTDIDAMWESRLNMRPPASDRRSFRPENENQDPNDNDTTTTNTETDKAQMASMLQSSARALRALSRAEKALQIASHNTSTTISGRRRRLALAGNREGIKRAVPKLQTLGSQCLDLLVQARTKYSQIGPLMKELEFLGRVVHEWRGFADRRGGGEDFGSGIGIGIGGEHGEGIGEGNLLRVPGGTGHVEGLQLQQHATCLEAPYTASRLIPVTTGQGPDDAAFTGKTQSGRCE</sequence>
<dbReference type="OrthoDB" id="5413280at2759"/>
<feature type="compositionally biased region" description="Pro residues" evidence="1">
    <location>
        <begin position="49"/>
        <end position="64"/>
    </location>
</feature>
<feature type="compositionally biased region" description="Basic and acidic residues" evidence="1">
    <location>
        <begin position="124"/>
        <end position="134"/>
    </location>
</feature>
<keyword evidence="3" id="KW-1185">Reference proteome</keyword>
<reference evidence="2" key="1">
    <citation type="journal article" date="2020" name="Stud. Mycol.">
        <title>101 Dothideomycetes genomes: a test case for predicting lifestyles and emergence of pathogens.</title>
        <authorList>
            <person name="Haridas S."/>
            <person name="Albert R."/>
            <person name="Binder M."/>
            <person name="Bloem J."/>
            <person name="Labutti K."/>
            <person name="Salamov A."/>
            <person name="Andreopoulos B."/>
            <person name="Baker S."/>
            <person name="Barry K."/>
            <person name="Bills G."/>
            <person name="Bluhm B."/>
            <person name="Cannon C."/>
            <person name="Castanera R."/>
            <person name="Culley D."/>
            <person name="Daum C."/>
            <person name="Ezra D."/>
            <person name="Gonzalez J."/>
            <person name="Henrissat B."/>
            <person name="Kuo A."/>
            <person name="Liang C."/>
            <person name="Lipzen A."/>
            <person name="Lutzoni F."/>
            <person name="Magnuson J."/>
            <person name="Mondo S."/>
            <person name="Nolan M."/>
            <person name="Ohm R."/>
            <person name="Pangilinan J."/>
            <person name="Park H.-J."/>
            <person name="Ramirez L."/>
            <person name="Alfaro M."/>
            <person name="Sun H."/>
            <person name="Tritt A."/>
            <person name="Yoshinaga Y."/>
            <person name="Zwiers L.-H."/>
            <person name="Turgeon B."/>
            <person name="Goodwin S."/>
            <person name="Spatafora J."/>
            <person name="Crous P."/>
            <person name="Grigoriev I."/>
        </authorList>
    </citation>
    <scope>NUCLEOTIDE SEQUENCE</scope>
    <source>
        <strain evidence="2">CBS 122681</strain>
    </source>
</reference>
<gene>
    <name evidence="2" type="ORF">K491DRAFT_675477</name>
</gene>
<feature type="region of interest" description="Disordered" evidence="1">
    <location>
        <begin position="1"/>
        <end position="29"/>
    </location>
</feature>
<dbReference type="AlphaFoldDB" id="A0A6A6TKM1"/>
<name>A0A6A6TKM1_9PLEO</name>